<dbReference type="EMBL" id="RCCP01000001">
    <property type="protein sequence ID" value="RLJ90613.1"/>
    <property type="molecule type" value="Genomic_DNA"/>
</dbReference>
<accession>A0A497YQK2</accession>
<organism evidence="1 2">
    <name type="scientific">Planococcus citreus</name>
    <dbReference type="NCBI Taxonomy" id="1373"/>
    <lineage>
        <taxon>Bacteria</taxon>
        <taxon>Bacillati</taxon>
        <taxon>Bacillota</taxon>
        <taxon>Bacilli</taxon>
        <taxon>Bacillales</taxon>
        <taxon>Caryophanaceae</taxon>
        <taxon>Planococcus</taxon>
    </lineage>
</organism>
<comment type="caution">
    <text evidence="1">The sequence shown here is derived from an EMBL/GenBank/DDBJ whole genome shotgun (WGS) entry which is preliminary data.</text>
</comment>
<reference evidence="1 2" key="1">
    <citation type="submission" date="2018-10" db="EMBL/GenBank/DDBJ databases">
        <title>Genomic Encyclopedia of Type Strains, Phase IV (KMG-IV): sequencing the most valuable type-strain genomes for metagenomic binning, comparative biology and taxonomic classification.</title>
        <authorList>
            <person name="Goeker M."/>
        </authorList>
    </citation>
    <scope>NUCLEOTIDE SEQUENCE [LARGE SCALE GENOMIC DNA]</scope>
    <source>
        <strain evidence="1 2">DSM 20549</strain>
    </source>
</reference>
<keyword evidence="2" id="KW-1185">Reference proteome</keyword>
<evidence type="ECO:0000313" key="1">
    <source>
        <dbReference type="EMBL" id="RLJ90613.1"/>
    </source>
</evidence>
<evidence type="ECO:0000313" key="2">
    <source>
        <dbReference type="Proteomes" id="UP000280791"/>
    </source>
</evidence>
<dbReference type="AlphaFoldDB" id="A0A497YQK2"/>
<proteinExistence type="predicted"/>
<name>A0A497YQK2_9BACL</name>
<sequence>MSHTICRPENLLRRRLCVCSSLCTTQFKQKKARSREGTGFFMEMLTDVHFVRVGAFAAVFVQPVDLVHVFFA</sequence>
<protein>
    <submittedName>
        <fullName evidence="1">Uncharacterized protein</fullName>
    </submittedName>
</protein>
<gene>
    <name evidence="1" type="ORF">DFR62_0757</name>
</gene>
<dbReference type="Proteomes" id="UP000280791">
    <property type="component" value="Unassembled WGS sequence"/>
</dbReference>